<dbReference type="InterPro" id="IPR001478">
    <property type="entry name" value="PDZ"/>
</dbReference>
<keyword evidence="1" id="KW-0812">Transmembrane</keyword>
<gene>
    <name evidence="3" type="ORF">J2Z66_004283</name>
</gene>
<name>A0ABS4IYL1_9BACL</name>
<keyword evidence="1" id="KW-1133">Transmembrane helix</keyword>
<feature type="transmembrane region" description="Helical" evidence="1">
    <location>
        <begin position="107"/>
        <end position="125"/>
    </location>
</feature>
<sequence length="427" mass="47906">MDLFAHLLHRFWLAGLQLLINPFYYIGIIFIILQYRKQIQLERKLFHTRLHSLLDESWRTLLWGLIGGFSVSVVMMFVGVSLQQEAIILLWVISLLLILARVRFFCLAYSVGILGIAHAILYVIPKAGDLPTVGPVIQLIVDMDIPSLLVLVAVLHILEGLLIAWQGARMASPLFLEARRGRIIGGYQLQNFWPVPLFMLVPLQGGSTDSLPWNTLLGVDFASGWSFMAFPVMIGFTALTTSRLPVDKARSTASLLVLYGLILFGFAVAAHYWSPMVAVAAILSIALHEAIIWFSEWQESKKTPMYVHSPRGLTVLAVIPGSPAAEMGIQVNEIIHKINGYKLLNKSDVHTAMQIHSAFCKLEVVNRQGEIKYLQRAIFSGEHYELGIILAPDQEAMYFVGMKPAHLFTYLRNKFIDLRSNKSGKPL</sequence>
<feature type="transmembrane region" description="Helical" evidence="1">
    <location>
        <begin position="223"/>
        <end position="241"/>
    </location>
</feature>
<keyword evidence="4" id="KW-1185">Reference proteome</keyword>
<feature type="transmembrane region" description="Helical" evidence="1">
    <location>
        <begin position="253"/>
        <end position="270"/>
    </location>
</feature>
<evidence type="ECO:0000313" key="4">
    <source>
        <dbReference type="Proteomes" id="UP001519287"/>
    </source>
</evidence>
<protein>
    <recommendedName>
        <fullName evidence="2">PDZ domain-containing protein</fullName>
    </recommendedName>
</protein>
<proteinExistence type="predicted"/>
<evidence type="ECO:0000256" key="1">
    <source>
        <dbReference type="SAM" id="Phobius"/>
    </source>
</evidence>
<dbReference type="SUPFAM" id="SSF50156">
    <property type="entry name" value="PDZ domain-like"/>
    <property type="match status" value="1"/>
</dbReference>
<dbReference type="SMART" id="SM00228">
    <property type="entry name" value="PDZ"/>
    <property type="match status" value="1"/>
</dbReference>
<evidence type="ECO:0000259" key="2">
    <source>
        <dbReference type="SMART" id="SM00228"/>
    </source>
</evidence>
<dbReference type="InterPro" id="IPR036034">
    <property type="entry name" value="PDZ_sf"/>
</dbReference>
<feature type="transmembrane region" description="Helical" evidence="1">
    <location>
        <begin position="145"/>
        <end position="165"/>
    </location>
</feature>
<feature type="transmembrane region" description="Helical" evidence="1">
    <location>
        <begin position="186"/>
        <end position="203"/>
    </location>
</feature>
<dbReference type="Proteomes" id="UP001519287">
    <property type="component" value="Unassembled WGS sequence"/>
</dbReference>
<accession>A0ABS4IYL1</accession>
<feature type="transmembrane region" description="Helical" evidence="1">
    <location>
        <begin position="61"/>
        <end position="80"/>
    </location>
</feature>
<feature type="transmembrane region" description="Helical" evidence="1">
    <location>
        <begin position="12"/>
        <end position="33"/>
    </location>
</feature>
<feature type="transmembrane region" description="Helical" evidence="1">
    <location>
        <begin position="86"/>
        <end position="102"/>
    </location>
</feature>
<keyword evidence="1" id="KW-0472">Membrane</keyword>
<comment type="caution">
    <text evidence="3">The sequence shown here is derived from an EMBL/GenBank/DDBJ whole genome shotgun (WGS) entry which is preliminary data.</text>
</comment>
<dbReference type="Gene3D" id="2.30.42.10">
    <property type="match status" value="1"/>
</dbReference>
<evidence type="ECO:0000313" key="3">
    <source>
        <dbReference type="EMBL" id="MBP1992674.1"/>
    </source>
</evidence>
<dbReference type="Pfam" id="PF17820">
    <property type="entry name" value="PDZ_6"/>
    <property type="match status" value="1"/>
</dbReference>
<feature type="domain" description="PDZ" evidence="2">
    <location>
        <begin position="281"/>
        <end position="368"/>
    </location>
</feature>
<dbReference type="InterPro" id="IPR041489">
    <property type="entry name" value="PDZ_6"/>
</dbReference>
<dbReference type="EMBL" id="JAGGLB010000014">
    <property type="protein sequence ID" value="MBP1992674.1"/>
    <property type="molecule type" value="Genomic_DNA"/>
</dbReference>
<dbReference type="RefSeq" id="WP_209973866.1">
    <property type="nucleotide sequence ID" value="NZ_JAGGLB010000014.1"/>
</dbReference>
<reference evidence="3 4" key="1">
    <citation type="submission" date="2021-03" db="EMBL/GenBank/DDBJ databases">
        <title>Genomic Encyclopedia of Type Strains, Phase IV (KMG-IV): sequencing the most valuable type-strain genomes for metagenomic binning, comparative biology and taxonomic classification.</title>
        <authorList>
            <person name="Goeker M."/>
        </authorList>
    </citation>
    <scope>NUCLEOTIDE SEQUENCE [LARGE SCALE GENOMIC DNA]</scope>
    <source>
        <strain evidence="3 4">DSM 26048</strain>
    </source>
</reference>
<organism evidence="3 4">
    <name type="scientific">Paenibacillus eucommiae</name>
    <dbReference type="NCBI Taxonomy" id="1355755"/>
    <lineage>
        <taxon>Bacteria</taxon>
        <taxon>Bacillati</taxon>
        <taxon>Bacillota</taxon>
        <taxon>Bacilli</taxon>
        <taxon>Bacillales</taxon>
        <taxon>Paenibacillaceae</taxon>
        <taxon>Paenibacillus</taxon>
    </lineage>
</organism>